<dbReference type="AlphaFoldDB" id="A0A3E0X3Y3"/>
<dbReference type="CDD" id="cd24050">
    <property type="entry name" value="ASKHA_NBD_ANMK"/>
    <property type="match status" value="1"/>
</dbReference>
<dbReference type="GO" id="GO:0016773">
    <property type="term" value="F:phosphotransferase activity, alcohol group as acceptor"/>
    <property type="evidence" value="ECO:0007669"/>
    <property type="project" value="UniProtKB-UniRule"/>
</dbReference>
<dbReference type="GO" id="GO:0005524">
    <property type="term" value="F:ATP binding"/>
    <property type="evidence" value="ECO:0007669"/>
    <property type="project" value="UniProtKB-UniRule"/>
</dbReference>
<name>A0A3E0X3Y3_9GAMM</name>
<dbReference type="Proteomes" id="UP000256763">
    <property type="component" value="Unassembled WGS sequence"/>
</dbReference>
<dbReference type="GO" id="GO:0016301">
    <property type="term" value="F:kinase activity"/>
    <property type="evidence" value="ECO:0007669"/>
    <property type="project" value="UniProtKB-KW"/>
</dbReference>
<feature type="binding site" evidence="1">
    <location>
        <begin position="11"/>
        <end position="18"/>
    </location>
    <ligand>
        <name>ATP</name>
        <dbReference type="ChEBI" id="CHEBI:30616"/>
    </ligand>
</feature>
<dbReference type="InterPro" id="IPR043129">
    <property type="entry name" value="ATPase_NBD"/>
</dbReference>
<dbReference type="PANTHER" id="PTHR30605">
    <property type="entry name" value="ANHYDRO-N-ACETYLMURAMIC ACID KINASE"/>
    <property type="match status" value="1"/>
</dbReference>
<dbReference type="Pfam" id="PF03702">
    <property type="entry name" value="AnmK"/>
    <property type="match status" value="1"/>
</dbReference>
<dbReference type="SUPFAM" id="SSF53067">
    <property type="entry name" value="Actin-like ATPase domain"/>
    <property type="match status" value="1"/>
</dbReference>
<reference evidence="3" key="1">
    <citation type="submission" date="2017-05" db="EMBL/GenBank/DDBJ databases">
        <authorList>
            <person name="Sharma S."/>
            <person name="Sidhu C."/>
            <person name="Pinnaka A.K."/>
        </authorList>
    </citation>
    <scope>NUCLEOTIDE SEQUENCE [LARGE SCALE GENOMIC DNA]</scope>
    <source>
        <strain evidence="3">AK93</strain>
    </source>
</reference>
<dbReference type="NCBIfam" id="NF007139">
    <property type="entry name" value="PRK09585.1-3"/>
    <property type="match status" value="1"/>
</dbReference>
<accession>A0A3E0X3Y3</accession>
<dbReference type="EC" id="2.7.1.170" evidence="1"/>
<comment type="catalytic activity">
    <reaction evidence="1">
        <text>1,6-anhydro-N-acetyl-beta-muramate + ATP + H2O = N-acetyl-D-muramate 6-phosphate + ADP + H(+)</text>
        <dbReference type="Rhea" id="RHEA:24952"/>
        <dbReference type="ChEBI" id="CHEBI:15377"/>
        <dbReference type="ChEBI" id="CHEBI:15378"/>
        <dbReference type="ChEBI" id="CHEBI:30616"/>
        <dbReference type="ChEBI" id="CHEBI:58690"/>
        <dbReference type="ChEBI" id="CHEBI:58722"/>
        <dbReference type="ChEBI" id="CHEBI:456216"/>
        <dbReference type="EC" id="2.7.1.170"/>
    </reaction>
</comment>
<evidence type="ECO:0000256" key="1">
    <source>
        <dbReference type="HAMAP-Rule" id="MF_01270"/>
    </source>
</evidence>
<protein>
    <recommendedName>
        <fullName evidence="1">Anhydro-N-acetylmuramic acid kinase</fullName>
        <ecNumber evidence="1">2.7.1.170</ecNumber>
    </recommendedName>
    <alternativeName>
        <fullName evidence="1">AnhMurNAc kinase</fullName>
    </alternativeName>
</protein>
<dbReference type="RefSeq" id="WP_116300789.1">
    <property type="nucleotide sequence ID" value="NZ_NFZV01000001.1"/>
</dbReference>
<comment type="pathway">
    <text evidence="1">Amino-sugar metabolism; 1,6-anhydro-N-acetylmuramate degradation.</text>
</comment>
<dbReference type="UniPathway" id="UPA00544"/>
<evidence type="ECO:0000313" key="2">
    <source>
        <dbReference type="EMBL" id="RFA39256.1"/>
    </source>
</evidence>
<keyword evidence="1 2" id="KW-0418">Kinase</keyword>
<dbReference type="Gene3D" id="3.30.420.40">
    <property type="match status" value="2"/>
</dbReference>
<sequence length="373" mass="39538">MDELFLGLISGTSADAVDAALVSFSPTLKVEASLSHPIPSLLKQRIAAARRDSPFYQIAQLDVEVGELFAEAANRLLLQESLKAEDVTAIGSHGQTVWHEPDGNPAFTCQIGDPNVIAERTGITTVADFRRRDLAAGGQGAPLVPVFHQALFGDDNEARVVLNLGGIANITLLLPGEVASGFDTGPANALLDRWCLRHQGKPYDPGGTWAAQGTVVPDLLASLLDADYFRMPAPKSTGLEYFNVGFIEAALARLGGRIPPVDVQATLVELTAQTVADAIALASPAATRVLVCGGGAHNRYLMERLAQRLQPVRLETTAAFGLDPDYVEASAFAWLAMKTLHGAAGNEPRVTGANDYRVLGGIFRGQVSPPTPE</sequence>
<evidence type="ECO:0000313" key="3">
    <source>
        <dbReference type="Proteomes" id="UP000256763"/>
    </source>
</evidence>
<keyword evidence="1" id="KW-0119">Carbohydrate metabolism</keyword>
<dbReference type="HAMAP" id="MF_01270">
    <property type="entry name" value="AnhMurNAc_kinase"/>
    <property type="match status" value="1"/>
</dbReference>
<comment type="pathway">
    <text evidence="1">Cell wall biogenesis; peptidoglycan recycling.</text>
</comment>
<keyword evidence="1" id="KW-0067">ATP-binding</keyword>
<dbReference type="PANTHER" id="PTHR30605:SF0">
    <property type="entry name" value="ANHYDRO-N-ACETYLMURAMIC ACID KINASE"/>
    <property type="match status" value="1"/>
</dbReference>
<dbReference type="OrthoDB" id="9763949at2"/>
<dbReference type="GO" id="GO:0009254">
    <property type="term" value="P:peptidoglycan turnover"/>
    <property type="evidence" value="ECO:0007669"/>
    <property type="project" value="UniProtKB-UniRule"/>
</dbReference>
<keyword evidence="1" id="KW-0808">Transferase</keyword>
<dbReference type="UniPathway" id="UPA00343"/>
<dbReference type="GO" id="GO:0097175">
    <property type="term" value="P:1,6-anhydro-N-acetyl-beta-muramic acid catabolic process"/>
    <property type="evidence" value="ECO:0007669"/>
    <property type="project" value="UniProtKB-UniRule"/>
</dbReference>
<comment type="function">
    <text evidence="1">Catalyzes the specific phosphorylation of 1,6-anhydro-N-acetylmuramic acid (anhMurNAc) with the simultaneous cleavage of the 1,6-anhydro ring, generating MurNAc-6-P. Is required for the utilization of anhMurNAc either imported from the medium or derived from its own cell wall murein, and thus plays a role in cell wall recycling.</text>
</comment>
<comment type="caution">
    <text evidence="2">The sequence shown here is derived from an EMBL/GenBank/DDBJ whole genome shotgun (WGS) entry which is preliminary data.</text>
</comment>
<dbReference type="GO" id="GO:0006040">
    <property type="term" value="P:amino sugar metabolic process"/>
    <property type="evidence" value="ECO:0007669"/>
    <property type="project" value="InterPro"/>
</dbReference>
<keyword evidence="1" id="KW-0547">Nucleotide-binding</keyword>
<dbReference type="EMBL" id="NFZW01000001">
    <property type="protein sequence ID" value="RFA39256.1"/>
    <property type="molecule type" value="Genomic_DNA"/>
</dbReference>
<dbReference type="InterPro" id="IPR005338">
    <property type="entry name" value="Anhydro_N_Ac-Mur_kinase"/>
</dbReference>
<organism evidence="2 3">
    <name type="scientific">Alkalilimnicola ehrlichii</name>
    <dbReference type="NCBI Taxonomy" id="351052"/>
    <lineage>
        <taxon>Bacteria</taxon>
        <taxon>Pseudomonadati</taxon>
        <taxon>Pseudomonadota</taxon>
        <taxon>Gammaproteobacteria</taxon>
        <taxon>Chromatiales</taxon>
        <taxon>Ectothiorhodospiraceae</taxon>
        <taxon>Alkalilimnicola</taxon>
    </lineage>
</organism>
<proteinExistence type="inferred from homology"/>
<gene>
    <name evidence="1" type="primary">anmK</name>
    <name evidence="2" type="ORF">CAL65_00015</name>
</gene>
<comment type="similarity">
    <text evidence="1">Belongs to the anhydro-N-acetylmuramic acid kinase family.</text>
</comment>
<keyword evidence="3" id="KW-1185">Reference proteome</keyword>